<evidence type="ECO:0000313" key="9">
    <source>
        <dbReference type="EMBL" id="OGZ24609.1"/>
    </source>
</evidence>
<evidence type="ECO:0000256" key="6">
    <source>
        <dbReference type="SAM" id="MobiDB-lite"/>
    </source>
</evidence>
<evidence type="ECO:0000259" key="8">
    <source>
        <dbReference type="SMART" id="SM01383"/>
    </source>
</evidence>
<reference evidence="9 10" key="1">
    <citation type="journal article" date="2016" name="Nat. Commun.">
        <title>Thousands of microbial genomes shed light on interconnected biogeochemical processes in an aquifer system.</title>
        <authorList>
            <person name="Anantharaman K."/>
            <person name="Brown C.T."/>
            <person name="Hug L.A."/>
            <person name="Sharon I."/>
            <person name="Castelle C.J."/>
            <person name="Probst A.J."/>
            <person name="Thomas B.C."/>
            <person name="Singh A."/>
            <person name="Wilkins M.J."/>
            <person name="Karaoz U."/>
            <person name="Brodie E.L."/>
            <person name="Williams K.H."/>
            <person name="Hubbard S.S."/>
            <person name="Banfield J.F."/>
        </authorList>
    </citation>
    <scope>NUCLEOTIDE SEQUENCE [LARGE SCALE GENOMIC DNA]</scope>
</reference>
<name>A0A1G2EFN8_9BACT</name>
<dbReference type="Proteomes" id="UP000178647">
    <property type="component" value="Unassembled WGS sequence"/>
</dbReference>
<dbReference type="Pfam" id="PF00181">
    <property type="entry name" value="Ribosomal_L2_N"/>
    <property type="match status" value="1"/>
</dbReference>
<comment type="caution">
    <text evidence="9">The sequence shown here is derived from an EMBL/GenBank/DDBJ whole genome shotgun (WGS) entry which is preliminary data.</text>
</comment>
<dbReference type="InterPro" id="IPR008991">
    <property type="entry name" value="Translation_prot_SH3-like_sf"/>
</dbReference>
<gene>
    <name evidence="9" type="ORF">A2896_00670</name>
</gene>
<evidence type="ECO:0000256" key="1">
    <source>
        <dbReference type="ARBA" id="ARBA00005636"/>
    </source>
</evidence>
<keyword evidence="2 9" id="KW-0689">Ribosomal protein</keyword>
<dbReference type="InterPro" id="IPR014726">
    <property type="entry name" value="Ribosomal_uL2_dom3"/>
</dbReference>
<feature type="domain" description="Large ribosomal subunit protein uL2 RNA-binding" evidence="8">
    <location>
        <begin position="32"/>
        <end position="108"/>
    </location>
</feature>
<dbReference type="InterPro" id="IPR002171">
    <property type="entry name" value="Ribosomal_uL2"/>
</dbReference>
<dbReference type="EMBL" id="MHMH01000008">
    <property type="protein sequence ID" value="OGZ24609.1"/>
    <property type="molecule type" value="Genomic_DNA"/>
</dbReference>
<proteinExistence type="inferred from homology"/>
<feature type="domain" description="Large ribosomal subunit protein uL2 C-terminal" evidence="7">
    <location>
        <begin position="114"/>
        <end position="243"/>
    </location>
</feature>
<dbReference type="SUPFAM" id="SSF50249">
    <property type="entry name" value="Nucleic acid-binding proteins"/>
    <property type="match status" value="1"/>
</dbReference>
<dbReference type="Gene3D" id="4.10.950.10">
    <property type="entry name" value="Ribosomal protein L2, domain 3"/>
    <property type="match status" value="1"/>
</dbReference>
<dbReference type="NCBIfam" id="TIGR01171">
    <property type="entry name" value="rplB_bact"/>
    <property type="match status" value="1"/>
</dbReference>
<dbReference type="InterPro" id="IPR022671">
    <property type="entry name" value="Ribosomal_uL2_CS"/>
</dbReference>
<dbReference type="GO" id="GO:0015934">
    <property type="term" value="C:large ribosomal subunit"/>
    <property type="evidence" value="ECO:0007669"/>
    <property type="project" value="InterPro"/>
</dbReference>
<dbReference type="SUPFAM" id="SSF50104">
    <property type="entry name" value="Translation proteins SH3-like domain"/>
    <property type="match status" value="1"/>
</dbReference>
<dbReference type="PIRSF" id="PIRSF002158">
    <property type="entry name" value="Ribosomal_L2"/>
    <property type="match status" value="1"/>
</dbReference>
<dbReference type="Gene3D" id="2.30.30.30">
    <property type="match status" value="1"/>
</dbReference>
<accession>A0A1G2EFN8</accession>
<dbReference type="SMART" id="SM01383">
    <property type="entry name" value="Ribosomal_L2"/>
    <property type="match status" value="1"/>
</dbReference>
<dbReference type="InterPro" id="IPR005880">
    <property type="entry name" value="Ribosomal_uL2_bac/org-type"/>
</dbReference>
<evidence type="ECO:0000256" key="2">
    <source>
        <dbReference type="ARBA" id="ARBA00022980"/>
    </source>
</evidence>
<dbReference type="FunFam" id="2.30.30.30:FF:000001">
    <property type="entry name" value="50S ribosomal protein L2"/>
    <property type="match status" value="1"/>
</dbReference>
<dbReference type="Gene3D" id="2.40.50.140">
    <property type="entry name" value="Nucleic acid-binding proteins"/>
    <property type="match status" value="1"/>
</dbReference>
<dbReference type="PROSITE" id="PS00467">
    <property type="entry name" value="RIBOSOMAL_L2"/>
    <property type="match status" value="1"/>
</dbReference>
<dbReference type="FunFam" id="4.10.950.10:FF:000001">
    <property type="entry name" value="50S ribosomal protein L2"/>
    <property type="match status" value="1"/>
</dbReference>
<evidence type="ECO:0000259" key="7">
    <source>
        <dbReference type="SMART" id="SM01382"/>
    </source>
</evidence>
<dbReference type="InterPro" id="IPR012340">
    <property type="entry name" value="NA-bd_OB-fold"/>
</dbReference>
<dbReference type="PANTHER" id="PTHR13691:SF5">
    <property type="entry name" value="LARGE RIBOSOMAL SUBUNIT PROTEIN UL2M"/>
    <property type="match status" value="1"/>
</dbReference>
<feature type="region of interest" description="Disordered" evidence="6">
    <location>
        <begin position="198"/>
        <end position="248"/>
    </location>
</feature>
<comment type="similarity">
    <text evidence="1">Belongs to the universal ribosomal protein uL2 family.</text>
</comment>
<keyword evidence="3" id="KW-0687">Ribonucleoprotein</keyword>
<evidence type="ECO:0000256" key="4">
    <source>
        <dbReference type="ARBA" id="ARBA00035242"/>
    </source>
</evidence>
<dbReference type="SMART" id="SM01382">
    <property type="entry name" value="Ribosomal_L2_C"/>
    <property type="match status" value="1"/>
</dbReference>
<evidence type="ECO:0000256" key="5">
    <source>
        <dbReference type="ARBA" id="ARBA00035459"/>
    </source>
</evidence>
<dbReference type="GO" id="GO:0016740">
    <property type="term" value="F:transferase activity"/>
    <property type="evidence" value="ECO:0007669"/>
    <property type="project" value="InterPro"/>
</dbReference>
<dbReference type="PANTHER" id="PTHR13691">
    <property type="entry name" value="RIBOSOMAL PROTEIN L2"/>
    <property type="match status" value="1"/>
</dbReference>
<dbReference type="InterPro" id="IPR022669">
    <property type="entry name" value="Ribosomal_uL2_C"/>
</dbReference>
<dbReference type="InterPro" id="IPR022666">
    <property type="entry name" value="Ribosomal_uL2_RNA-bd_dom"/>
</dbReference>
<dbReference type="AlphaFoldDB" id="A0A1G2EFN8"/>
<dbReference type="Pfam" id="PF03947">
    <property type="entry name" value="Ribosomal_L2_C"/>
    <property type="match status" value="1"/>
</dbReference>
<dbReference type="GO" id="GO:0002181">
    <property type="term" value="P:cytoplasmic translation"/>
    <property type="evidence" value="ECO:0007669"/>
    <property type="project" value="TreeGrafter"/>
</dbReference>
<dbReference type="STRING" id="1801672.A2896_00670"/>
<evidence type="ECO:0000256" key="3">
    <source>
        <dbReference type="ARBA" id="ARBA00023274"/>
    </source>
</evidence>
<sequence>MLKNSATKENFKMLTKKEPEKSLLLNLAQRAGRASTGRITVRHQGGGAKKLYRIIDFGQDKINMKAKVVALEYDPYRSAFIALLQYQDNDKRYCLAPQGLKVNDEIICQDKTELKPGNRMKLKNIPVGTIVHSIELDPGRGGKLVRGAGTGARILAHEGKYTQVQMPSSEVRQLLGEGFASIGALSRQEHKYIRVGKAGKTRHKGIRPTVRGSAMNPPDHPHGGGEGRTSVGLKYPKTPWGKHASGVKTRKRSWTDKYIIERRKKK</sequence>
<dbReference type="InterPro" id="IPR014722">
    <property type="entry name" value="Rib_uL2_dom2"/>
</dbReference>
<dbReference type="GO" id="GO:0003735">
    <property type="term" value="F:structural constituent of ribosome"/>
    <property type="evidence" value="ECO:0007669"/>
    <property type="project" value="InterPro"/>
</dbReference>
<evidence type="ECO:0000313" key="10">
    <source>
        <dbReference type="Proteomes" id="UP000178647"/>
    </source>
</evidence>
<protein>
    <recommendedName>
        <fullName evidence="4">Large ribosomal subunit protein uL2</fullName>
    </recommendedName>
    <alternativeName>
        <fullName evidence="5">50S ribosomal protein L2</fullName>
    </alternativeName>
</protein>
<organism evidence="9 10">
    <name type="scientific">Candidatus Nealsonbacteria bacterium RIFCSPLOWO2_01_FULL_43_32</name>
    <dbReference type="NCBI Taxonomy" id="1801672"/>
    <lineage>
        <taxon>Bacteria</taxon>
        <taxon>Candidatus Nealsoniibacteriota</taxon>
    </lineage>
</organism>
<dbReference type="GO" id="GO:0003723">
    <property type="term" value="F:RNA binding"/>
    <property type="evidence" value="ECO:0007669"/>
    <property type="project" value="InterPro"/>
</dbReference>